<organism evidence="1 2">
    <name type="scientific">Asparagus officinalis</name>
    <name type="common">Garden asparagus</name>
    <dbReference type="NCBI Taxonomy" id="4686"/>
    <lineage>
        <taxon>Eukaryota</taxon>
        <taxon>Viridiplantae</taxon>
        <taxon>Streptophyta</taxon>
        <taxon>Embryophyta</taxon>
        <taxon>Tracheophyta</taxon>
        <taxon>Spermatophyta</taxon>
        <taxon>Magnoliopsida</taxon>
        <taxon>Liliopsida</taxon>
        <taxon>Asparagales</taxon>
        <taxon>Asparagaceae</taxon>
        <taxon>Asparagoideae</taxon>
        <taxon>Asparagus</taxon>
    </lineage>
</organism>
<dbReference type="Gramene" id="ONK73843">
    <property type="protein sequence ID" value="ONK73843"/>
    <property type="gene ID" value="A4U43_C03F150"/>
</dbReference>
<dbReference type="EMBL" id="CM007383">
    <property type="protein sequence ID" value="ONK73843.1"/>
    <property type="molecule type" value="Genomic_DNA"/>
</dbReference>
<accession>A0A5P1F7X4</accession>
<proteinExistence type="predicted"/>
<evidence type="ECO:0000313" key="1">
    <source>
        <dbReference type="EMBL" id="ONK73843.1"/>
    </source>
</evidence>
<dbReference type="AlphaFoldDB" id="A0A5P1F7X4"/>
<dbReference type="Proteomes" id="UP000243459">
    <property type="component" value="Chromosome 3"/>
</dbReference>
<sequence length="102" mass="10794">MTLRGAAYVGVWAARSVTHCREVAAEAWLRGRPRGSWSGGYLTVVGGRAVGGAATRGADRQERAAGVGVFGQRIWARAGSSRTLSRSRSWDARASRCFAAIG</sequence>
<gene>
    <name evidence="1" type="ORF">A4U43_C03F150</name>
</gene>
<evidence type="ECO:0000313" key="2">
    <source>
        <dbReference type="Proteomes" id="UP000243459"/>
    </source>
</evidence>
<reference evidence="2" key="1">
    <citation type="journal article" date="2017" name="Nat. Commun.">
        <title>The asparagus genome sheds light on the origin and evolution of a young Y chromosome.</title>
        <authorList>
            <person name="Harkess A."/>
            <person name="Zhou J."/>
            <person name="Xu C."/>
            <person name="Bowers J.E."/>
            <person name="Van der Hulst R."/>
            <person name="Ayyampalayam S."/>
            <person name="Mercati F."/>
            <person name="Riccardi P."/>
            <person name="McKain M.R."/>
            <person name="Kakrana A."/>
            <person name="Tang H."/>
            <person name="Ray J."/>
            <person name="Groenendijk J."/>
            <person name="Arikit S."/>
            <person name="Mathioni S.M."/>
            <person name="Nakano M."/>
            <person name="Shan H."/>
            <person name="Telgmann-Rauber A."/>
            <person name="Kanno A."/>
            <person name="Yue Z."/>
            <person name="Chen H."/>
            <person name="Li W."/>
            <person name="Chen Y."/>
            <person name="Xu X."/>
            <person name="Zhang Y."/>
            <person name="Luo S."/>
            <person name="Chen H."/>
            <person name="Gao J."/>
            <person name="Mao Z."/>
            <person name="Pires J.C."/>
            <person name="Luo M."/>
            <person name="Kudrna D."/>
            <person name="Wing R.A."/>
            <person name="Meyers B.C."/>
            <person name="Yi K."/>
            <person name="Kong H."/>
            <person name="Lavrijsen P."/>
            <person name="Sunseri F."/>
            <person name="Falavigna A."/>
            <person name="Ye Y."/>
            <person name="Leebens-Mack J.H."/>
            <person name="Chen G."/>
        </authorList>
    </citation>
    <scope>NUCLEOTIDE SEQUENCE [LARGE SCALE GENOMIC DNA]</scope>
    <source>
        <strain evidence="2">cv. DH0086</strain>
    </source>
</reference>
<protein>
    <submittedName>
        <fullName evidence="1">Uncharacterized protein</fullName>
    </submittedName>
</protein>
<name>A0A5P1F7X4_ASPOF</name>
<keyword evidence="2" id="KW-1185">Reference proteome</keyword>